<comment type="similarity">
    <text evidence="3">Belongs to the methyl-accepting chemotaxis (MCP) protein family.</text>
</comment>
<dbReference type="Pfam" id="PF00672">
    <property type="entry name" value="HAMP"/>
    <property type="match status" value="1"/>
</dbReference>
<evidence type="ECO:0000256" key="1">
    <source>
        <dbReference type="ARBA" id="ARBA00004370"/>
    </source>
</evidence>
<proteinExistence type="inferred from homology"/>
<name>A0A1S1NWS9_9GAMM</name>
<dbReference type="GO" id="GO:0004888">
    <property type="term" value="F:transmembrane signaling receptor activity"/>
    <property type="evidence" value="ECO:0007669"/>
    <property type="project" value="InterPro"/>
</dbReference>
<dbReference type="InterPro" id="IPR051310">
    <property type="entry name" value="MCP_chemotaxis"/>
</dbReference>
<dbReference type="PROSITE" id="PS50885">
    <property type="entry name" value="HAMP"/>
    <property type="match status" value="1"/>
</dbReference>
<dbReference type="KEGG" id="kuy:FY550_15755"/>
<dbReference type="CDD" id="cd06225">
    <property type="entry name" value="HAMP"/>
    <property type="match status" value="1"/>
</dbReference>
<dbReference type="SUPFAM" id="SSF58104">
    <property type="entry name" value="Methyl-accepting chemotaxis protein (MCP) signaling domain"/>
    <property type="match status" value="1"/>
</dbReference>
<dbReference type="CDD" id="cd11386">
    <property type="entry name" value="MCP_signal"/>
    <property type="match status" value="1"/>
</dbReference>
<dbReference type="GO" id="GO:0006935">
    <property type="term" value="P:chemotaxis"/>
    <property type="evidence" value="ECO:0007669"/>
    <property type="project" value="InterPro"/>
</dbReference>
<gene>
    <name evidence="4" type="ORF">FY550_15755</name>
</gene>
<dbReference type="PANTHER" id="PTHR43531">
    <property type="entry name" value="PROTEIN ICFG"/>
    <property type="match status" value="1"/>
</dbReference>
<dbReference type="InterPro" id="IPR003660">
    <property type="entry name" value="HAMP_dom"/>
</dbReference>
<keyword evidence="5" id="KW-1185">Reference proteome</keyword>
<dbReference type="SMART" id="SM00283">
    <property type="entry name" value="MA"/>
    <property type="match status" value="1"/>
</dbReference>
<keyword evidence="2" id="KW-0807">Transducer</keyword>
<dbReference type="FunFam" id="1.10.287.950:FF:000001">
    <property type="entry name" value="Methyl-accepting chemotaxis sensory transducer"/>
    <property type="match status" value="1"/>
</dbReference>
<dbReference type="EMBL" id="CP043420">
    <property type="protein sequence ID" value="QEL12451.1"/>
    <property type="molecule type" value="Genomic_DNA"/>
</dbReference>
<dbReference type="PROSITE" id="PS50111">
    <property type="entry name" value="CHEMOTAXIS_TRANSDUC_2"/>
    <property type="match status" value="1"/>
</dbReference>
<dbReference type="PRINTS" id="PR00260">
    <property type="entry name" value="CHEMTRNSDUCR"/>
</dbReference>
<dbReference type="Proteomes" id="UP000322553">
    <property type="component" value="Chromosome"/>
</dbReference>
<dbReference type="STRING" id="657387.BH688_11940"/>
<dbReference type="GO" id="GO:0007165">
    <property type="term" value="P:signal transduction"/>
    <property type="evidence" value="ECO:0007669"/>
    <property type="project" value="UniProtKB-KW"/>
</dbReference>
<evidence type="ECO:0000256" key="3">
    <source>
        <dbReference type="ARBA" id="ARBA00029447"/>
    </source>
</evidence>
<evidence type="ECO:0000313" key="4">
    <source>
        <dbReference type="EMBL" id="QEL12451.1"/>
    </source>
</evidence>
<evidence type="ECO:0000313" key="5">
    <source>
        <dbReference type="Proteomes" id="UP000322553"/>
    </source>
</evidence>
<dbReference type="SMART" id="SM00304">
    <property type="entry name" value="HAMP"/>
    <property type="match status" value="1"/>
</dbReference>
<dbReference type="GO" id="GO:0005886">
    <property type="term" value="C:plasma membrane"/>
    <property type="evidence" value="ECO:0007669"/>
    <property type="project" value="TreeGrafter"/>
</dbReference>
<dbReference type="InterPro" id="IPR004089">
    <property type="entry name" value="MCPsignal_dom"/>
</dbReference>
<protein>
    <submittedName>
        <fullName evidence="4">HAMP domain-containing protein</fullName>
    </submittedName>
</protein>
<reference evidence="4 5" key="1">
    <citation type="submission" date="2019-08" db="EMBL/GenBank/DDBJ databases">
        <title>Complete genome sequence of Kushneria sp. YCWA18, a halophilic phosphate-solubilizing bacterium isolated from Daqiao saltern in China.</title>
        <authorList>
            <person name="Du G.-X."/>
            <person name="Qu L.-Y."/>
        </authorList>
    </citation>
    <scope>NUCLEOTIDE SEQUENCE [LARGE SCALE GENOMIC DNA]</scope>
    <source>
        <strain evidence="4 5">YCWA18</strain>
    </source>
</reference>
<evidence type="ECO:0000256" key="2">
    <source>
        <dbReference type="ARBA" id="ARBA00023224"/>
    </source>
</evidence>
<dbReference type="Pfam" id="PF00015">
    <property type="entry name" value="MCPsignal"/>
    <property type="match status" value="1"/>
</dbReference>
<accession>A0A1S1NWS9</accession>
<dbReference type="Gene3D" id="1.10.287.950">
    <property type="entry name" value="Methyl-accepting chemotaxis protein"/>
    <property type="match status" value="1"/>
</dbReference>
<dbReference type="AlphaFoldDB" id="A0A1S1NWS9"/>
<dbReference type="InterPro" id="IPR004090">
    <property type="entry name" value="Chemotax_Me-accpt_rcpt"/>
</dbReference>
<dbReference type="OrthoDB" id="2489132at2"/>
<organism evidence="4 5">
    <name type="scientific">Kushneria phosphatilytica</name>
    <dbReference type="NCBI Taxonomy" id="657387"/>
    <lineage>
        <taxon>Bacteria</taxon>
        <taxon>Pseudomonadati</taxon>
        <taxon>Pseudomonadota</taxon>
        <taxon>Gammaproteobacteria</taxon>
        <taxon>Oceanospirillales</taxon>
        <taxon>Halomonadaceae</taxon>
        <taxon>Kushneria</taxon>
    </lineage>
</organism>
<sequence length="567" mass="61518">MSRYWHRISVKYAVAFIGVALSLLLVVALDFLLMNSVKQRMHEFNHVFGEASDAMLNADRDLYQARVAEMGYLRALPDSPKATQQLESYRENAQQAHDRVKKFATLLAGYPAILETLKEFDTRYAAWQAQSQRTLDLHSRGELAAAEAQLEGASLTSFESLRELYDLAEQAAESGIAALEAQTMSNISTKQYSVLAFSVLVFAAAVVIALFGPLLMSRAIRQLTARIREITEGDGDLTARIDTKRQDEIGDLARQFNAFIARIDTMLQSVCADAISVRNAANEIDDSTRELSSRTEQAAANLEETSASMEQITSTVTNTSDAAEQANQLALSAMDVARQGQQAMRDMENTMAEISTSASQISEIITLIDGIAFQTNLLALNAAVEAARAGEHGRGFAVVAQEVRQLASRSSDASRDIRELIDASVARTHQGASLVQTTGSTMERIVESVERVTHMMGEISDGAREQSLGIGQVNTAVNELDSTTQHNAAMVQRAGSAISDLRAQADRLNALVAAFRLSNDGSAPGAAVPSESVAAPTLTDRHATVSAIPRARVAKREQEVAEEWTTF</sequence>
<dbReference type="PANTHER" id="PTHR43531:SF7">
    <property type="entry name" value="AEROTAXIS RECEPTOR"/>
    <property type="match status" value="1"/>
</dbReference>
<comment type="subcellular location">
    <subcellularLocation>
        <location evidence="1">Membrane</location>
    </subcellularLocation>
</comment>
<dbReference type="RefSeq" id="WP_070979840.1">
    <property type="nucleotide sequence ID" value="NZ_CP043420.1"/>
</dbReference>